<dbReference type="EMBL" id="CAUYUJ010006124">
    <property type="protein sequence ID" value="CAK0816202.1"/>
    <property type="molecule type" value="Genomic_DNA"/>
</dbReference>
<evidence type="ECO:0000313" key="3">
    <source>
        <dbReference type="Proteomes" id="UP001189429"/>
    </source>
</evidence>
<evidence type="ECO:0000313" key="2">
    <source>
        <dbReference type="EMBL" id="CAK0816202.1"/>
    </source>
</evidence>
<organism evidence="2 3">
    <name type="scientific">Prorocentrum cordatum</name>
    <dbReference type="NCBI Taxonomy" id="2364126"/>
    <lineage>
        <taxon>Eukaryota</taxon>
        <taxon>Sar</taxon>
        <taxon>Alveolata</taxon>
        <taxon>Dinophyceae</taxon>
        <taxon>Prorocentrales</taxon>
        <taxon>Prorocentraceae</taxon>
        <taxon>Prorocentrum</taxon>
    </lineage>
</organism>
<protein>
    <submittedName>
        <fullName evidence="2">Uncharacterized protein</fullName>
    </submittedName>
</protein>
<reference evidence="2" key="1">
    <citation type="submission" date="2023-10" db="EMBL/GenBank/DDBJ databases">
        <authorList>
            <person name="Chen Y."/>
            <person name="Shah S."/>
            <person name="Dougan E. K."/>
            <person name="Thang M."/>
            <person name="Chan C."/>
        </authorList>
    </citation>
    <scope>NUCLEOTIDE SEQUENCE [LARGE SCALE GENOMIC DNA]</scope>
</reference>
<accession>A0ABN9REX9</accession>
<gene>
    <name evidence="2" type="ORF">PCOR1329_LOCUS19238</name>
</gene>
<evidence type="ECO:0000256" key="1">
    <source>
        <dbReference type="SAM" id="MobiDB-lite"/>
    </source>
</evidence>
<feature type="region of interest" description="Disordered" evidence="1">
    <location>
        <begin position="72"/>
        <end position="106"/>
    </location>
</feature>
<dbReference type="Proteomes" id="UP001189429">
    <property type="component" value="Unassembled WGS sequence"/>
</dbReference>
<keyword evidence="3" id="KW-1185">Reference proteome</keyword>
<sequence length="106" mass="11633">MKIYIKRNRSPAPPSIEALAAFIQRVPAAPEGSMEFQPERAPALEHCREMAMKMDSQEDLADMVRFRKCQRIKSKSKSGGSMAKAPFLPAGERGRHPEGGAVHAGV</sequence>
<name>A0ABN9REX9_9DINO</name>
<comment type="caution">
    <text evidence="2">The sequence shown here is derived from an EMBL/GenBank/DDBJ whole genome shotgun (WGS) entry which is preliminary data.</text>
</comment>
<proteinExistence type="predicted"/>